<feature type="compositionally biased region" description="Polar residues" evidence="1">
    <location>
        <begin position="1"/>
        <end position="11"/>
    </location>
</feature>
<proteinExistence type="predicted"/>
<keyword evidence="3" id="KW-1185">Reference proteome</keyword>
<feature type="region of interest" description="Disordered" evidence="1">
    <location>
        <begin position="1"/>
        <end position="25"/>
    </location>
</feature>
<dbReference type="Proteomes" id="UP000789759">
    <property type="component" value="Unassembled WGS sequence"/>
</dbReference>
<comment type="caution">
    <text evidence="2">The sequence shown here is derived from an EMBL/GenBank/DDBJ whole genome shotgun (WGS) entry which is preliminary data.</text>
</comment>
<feature type="non-terminal residue" evidence="2">
    <location>
        <position position="1"/>
    </location>
</feature>
<dbReference type="AlphaFoldDB" id="A0A9N9FNE6"/>
<evidence type="ECO:0000256" key="1">
    <source>
        <dbReference type="SAM" id="MobiDB-lite"/>
    </source>
</evidence>
<name>A0A9N9FNE6_9GLOM</name>
<evidence type="ECO:0000313" key="2">
    <source>
        <dbReference type="EMBL" id="CAG8549752.1"/>
    </source>
</evidence>
<dbReference type="EMBL" id="CAJVQA010002518">
    <property type="protein sequence ID" value="CAG8549752.1"/>
    <property type="molecule type" value="Genomic_DNA"/>
</dbReference>
<dbReference type="OrthoDB" id="2438553at2759"/>
<reference evidence="2" key="1">
    <citation type="submission" date="2021-06" db="EMBL/GenBank/DDBJ databases">
        <authorList>
            <person name="Kallberg Y."/>
            <person name="Tangrot J."/>
            <person name="Rosling A."/>
        </authorList>
    </citation>
    <scope>NUCLEOTIDE SEQUENCE</scope>
    <source>
        <strain evidence="2">FL966</strain>
    </source>
</reference>
<accession>A0A9N9FNE6</accession>
<sequence>FQPFETLNSSTKCKDRTEKSKRSRSKMPIWNDYSKDEDDGHRHFEANCYYCDKRKWQHSKPSIMEAYLALYCKGLVPDNIRNK</sequence>
<organism evidence="2 3">
    <name type="scientific">Cetraspora pellucida</name>
    <dbReference type="NCBI Taxonomy" id="1433469"/>
    <lineage>
        <taxon>Eukaryota</taxon>
        <taxon>Fungi</taxon>
        <taxon>Fungi incertae sedis</taxon>
        <taxon>Mucoromycota</taxon>
        <taxon>Glomeromycotina</taxon>
        <taxon>Glomeromycetes</taxon>
        <taxon>Diversisporales</taxon>
        <taxon>Gigasporaceae</taxon>
        <taxon>Cetraspora</taxon>
    </lineage>
</organism>
<evidence type="ECO:0000313" key="3">
    <source>
        <dbReference type="Proteomes" id="UP000789759"/>
    </source>
</evidence>
<gene>
    <name evidence="2" type="ORF">CPELLU_LOCUS4692</name>
</gene>
<protein>
    <submittedName>
        <fullName evidence="2">1049_t:CDS:1</fullName>
    </submittedName>
</protein>